<keyword evidence="1" id="KW-0677">Repeat</keyword>
<dbReference type="EMBL" id="JAHHHV010000083">
    <property type="protein sequence ID" value="MBW4468039.1"/>
    <property type="molecule type" value="Genomic_DNA"/>
</dbReference>
<dbReference type="Gene3D" id="1.25.40.10">
    <property type="entry name" value="Tetratricopeptide repeat domain"/>
    <property type="match status" value="1"/>
</dbReference>
<dbReference type="PANTHER" id="PTHR45641">
    <property type="entry name" value="TETRATRICOPEPTIDE REPEAT PROTEIN (AFU_ORTHOLOGUE AFUA_6G03870)"/>
    <property type="match status" value="1"/>
</dbReference>
<proteinExistence type="predicted"/>
<feature type="repeat" description="TPR" evidence="3">
    <location>
        <begin position="162"/>
        <end position="195"/>
    </location>
</feature>
<evidence type="ECO:0000256" key="2">
    <source>
        <dbReference type="ARBA" id="ARBA00022803"/>
    </source>
</evidence>
<dbReference type="PANTHER" id="PTHR45641:SF19">
    <property type="entry name" value="NEPHROCYSTIN-3"/>
    <property type="match status" value="1"/>
</dbReference>
<gene>
    <name evidence="5" type="ORF">KME07_21650</name>
</gene>
<dbReference type="AlphaFoldDB" id="A0A951PG86"/>
<reference evidence="5" key="2">
    <citation type="journal article" date="2022" name="Microbiol. Resour. Announc.">
        <title>Metagenome Sequencing to Explore Phylogenomics of Terrestrial Cyanobacteria.</title>
        <authorList>
            <person name="Ward R.D."/>
            <person name="Stajich J.E."/>
            <person name="Johansen J.R."/>
            <person name="Huntemann M."/>
            <person name="Clum A."/>
            <person name="Foster B."/>
            <person name="Foster B."/>
            <person name="Roux S."/>
            <person name="Palaniappan K."/>
            <person name="Varghese N."/>
            <person name="Mukherjee S."/>
            <person name="Reddy T.B.K."/>
            <person name="Daum C."/>
            <person name="Copeland A."/>
            <person name="Chen I.A."/>
            <person name="Ivanova N.N."/>
            <person name="Kyrpides N.C."/>
            <person name="Shapiro N."/>
            <person name="Eloe-Fadrosh E.A."/>
            <person name="Pietrasiak N."/>
        </authorList>
    </citation>
    <scope>NUCLEOTIDE SEQUENCE</scope>
    <source>
        <strain evidence="5">GSE-TBD4-15B</strain>
    </source>
</reference>
<name>A0A951PG86_9CYAN</name>
<dbReference type="PROSITE" id="PS50005">
    <property type="entry name" value="TPR"/>
    <property type="match status" value="1"/>
</dbReference>
<evidence type="ECO:0000256" key="3">
    <source>
        <dbReference type="PROSITE-ProRule" id="PRU00339"/>
    </source>
</evidence>
<evidence type="ECO:0000256" key="1">
    <source>
        <dbReference type="ARBA" id="ARBA00022737"/>
    </source>
</evidence>
<evidence type="ECO:0000256" key="4">
    <source>
        <dbReference type="SAM" id="MobiDB-lite"/>
    </source>
</evidence>
<feature type="region of interest" description="Disordered" evidence="4">
    <location>
        <begin position="219"/>
        <end position="242"/>
    </location>
</feature>
<dbReference type="Proteomes" id="UP000707356">
    <property type="component" value="Unassembled WGS sequence"/>
</dbReference>
<comment type="caution">
    <text evidence="5">The sequence shown here is derived from an EMBL/GenBank/DDBJ whole genome shotgun (WGS) entry which is preliminary data.</text>
</comment>
<dbReference type="Pfam" id="PF13374">
    <property type="entry name" value="TPR_10"/>
    <property type="match status" value="1"/>
</dbReference>
<protein>
    <submittedName>
        <fullName evidence="5">Tetratricopeptide repeat protein</fullName>
    </submittedName>
</protein>
<evidence type="ECO:0000313" key="6">
    <source>
        <dbReference type="Proteomes" id="UP000707356"/>
    </source>
</evidence>
<dbReference type="InterPro" id="IPR011990">
    <property type="entry name" value="TPR-like_helical_dom_sf"/>
</dbReference>
<dbReference type="InterPro" id="IPR019734">
    <property type="entry name" value="TPR_rpt"/>
</dbReference>
<reference evidence="5" key="1">
    <citation type="submission" date="2021-05" db="EMBL/GenBank/DDBJ databases">
        <authorList>
            <person name="Pietrasiak N."/>
            <person name="Ward R."/>
            <person name="Stajich J.E."/>
            <person name="Kurbessoian T."/>
        </authorList>
    </citation>
    <scope>NUCLEOTIDE SEQUENCE</scope>
    <source>
        <strain evidence="5">GSE-TBD4-15B</strain>
    </source>
</reference>
<accession>A0A951PG86</accession>
<dbReference type="SUPFAM" id="SSF48452">
    <property type="entry name" value="TPR-like"/>
    <property type="match status" value="1"/>
</dbReference>
<organism evidence="5 6">
    <name type="scientific">Pegethrix bostrychoides GSE-TBD4-15B</name>
    <dbReference type="NCBI Taxonomy" id="2839662"/>
    <lineage>
        <taxon>Bacteria</taxon>
        <taxon>Bacillati</taxon>
        <taxon>Cyanobacteriota</taxon>
        <taxon>Cyanophyceae</taxon>
        <taxon>Oculatellales</taxon>
        <taxon>Oculatellaceae</taxon>
        <taxon>Pegethrix</taxon>
    </lineage>
</organism>
<keyword evidence="2 3" id="KW-0802">TPR repeat</keyword>
<sequence length="242" mass="26554">MIEQITLLLATPIAKAVLGKFYEGIGSELSKKAVETLPEKVQQLGKLIWEKCLRGKPGMDQLLQSAAAGSAADQQRLAEYLHTVLDKDASLKAEAQKLAEEIHVNIHNDFSSQIQHNYGGTHYQIKLGATNSAQGHYSEAEPFHFNALNIRCSQLSAEHHTALRLNNLGASYVERDHFEEAIPLLQESLAIRERILGDSHTDTQGTRWWLEQAQSRASGRIVGSSDDAESAGTDSGRADGLN</sequence>
<evidence type="ECO:0000313" key="5">
    <source>
        <dbReference type="EMBL" id="MBW4468039.1"/>
    </source>
</evidence>